<dbReference type="AlphaFoldDB" id="A0A6J4VIM3"/>
<dbReference type="Gene3D" id="3.90.550.10">
    <property type="entry name" value="Spore Coat Polysaccharide Biosynthesis Protein SpsA, Chain A"/>
    <property type="match status" value="1"/>
</dbReference>
<dbReference type="PANTHER" id="PTHR43777">
    <property type="entry name" value="MOLYBDENUM COFACTOR CYTIDYLYLTRANSFERASE"/>
    <property type="match status" value="1"/>
</dbReference>
<reference evidence="2" key="1">
    <citation type="submission" date="2020-02" db="EMBL/GenBank/DDBJ databases">
        <authorList>
            <person name="Meier V. D."/>
        </authorList>
    </citation>
    <scope>NUCLEOTIDE SEQUENCE</scope>
    <source>
        <strain evidence="2">AVDCRST_MAG18</strain>
    </source>
</reference>
<dbReference type="EC" id="2.7.7.76" evidence="2"/>
<dbReference type="InterPro" id="IPR029044">
    <property type="entry name" value="Nucleotide-diphossugar_trans"/>
</dbReference>
<dbReference type="SUPFAM" id="SSF53448">
    <property type="entry name" value="Nucleotide-diphospho-sugar transferases"/>
    <property type="match status" value="1"/>
</dbReference>
<dbReference type="InterPro" id="IPR025877">
    <property type="entry name" value="MobA-like_NTP_Trfase"/>
</dbReference>
<sequence>MTERQRVTGPIIGVILAAGSSSRLGRPKQLLPLGDRPVLAHTLANASAAALDGLLVVLGHEAATIRGRIDFGAARVVINDTYRGGQSTSLRAGLAALPPDADAALFILGDQPLIGPAVFDAIIAARRATAAPIIMPTYDGRRGNPVLIARDLFPELAAVTGDQGARGVIHAHAASVHAVPIPGSPPTDDLDTQEDYDRLLGRYAAIQGQR</sequence>
<evidence type="ECO:0000259" key="1">
    <source>
        <dbReference type="Pfam" id="PF12804"/>
    </source>
</evidence>
<name>A0A6J4VIM3_9BACT</name>
<keyword evidence="2" id="KW-0548">Nucleotidyltransferase</keyword>
<proteinExistence type="predicted"/>
<keyword evidence="2" id="KW-0808">Transferase</keyword>
<dbReference type="Pfam" id="PF12804">
    <property type="entry name" value="NTP_transf_3"/>
    <property type="match status" value="1"/>
</dbReference>
<dbReference type="GO" id="GO:0061602">
    <property type="term" value="F:molybdenum cofactor cytidylyltransferase activity"/>
    <property type="evidence" value="ECO:0007669"/>
    <property type="project" value="UniProtKB-EC"/>
</dbReference>
<gene>
    <name evidence="2" type="ORF">AVDCRST_MAG18-2895</name>
</gene>
<dbReference type="PANTHER" id="PTHR43777:SF1">
    <property type="entry name" value="MOLYBDENUM COFACTOR CYTIDYLYLTRANSFERASE"/>
    <property type="match status" value="1"/>
</dbReference>
<protein>
    <submittedName>
        <fullName evidence="2">Molybdenum cofactor cytidylyltransferase</fullName>
        <ecNumber evidence="2">2.7.7.76</ecNumber>
    </submittedName>
</protein>
<feature type="domain" description="MobA-like NTP transferase" evidence="1">
    <location>
        <begin position="13"/>
        <end position="172"/>
    </location>
</feature>
<dbReference type="CDD" id="cd04182">
    <property type="entry name" value="GT_2_like_f"/>
    <property type="match status" value="1"/>
</dbReference>
<dbReference type="EMBL" id="CADCWN010000219">
    <property type="protein sequence ID" value="CAA9579034.1"/>
    <property type="molecule type" value="Genomic_DNA"/>
</dbReference>
<evidence type="ECO:0000313" key="2">
    <source>
        <dbReference type="EMBL" id="CAA9579034.1"/>
    </source>
</evidence>
<accession>A0A6J4VIM3</accession>
<organism evidence="2">
    <name type="scientific">uncultured Thermomicrobiales bacterium</name>
    <dbReference type="NCBI Taxonomy" id="1645740"/>
    <lineage>
        <taxon>Bacteria</taxon>
        <taxon>Pseudomonadati</taxon>
        <taxon>Thermomicrobiota</taxon>
        <taxon>Thermomicrobia</taxon>
        <taxon>Thermomicrobiales</taxon>
        <taxon>environmental samples</taxon>
    </lineage>
</organism>